<dbReference type="Gene3D" id="2.40.128.130">
    <property type="entry name" value="Autotransporter beta-domain"/>
    <property type="match status" value="1"/>
</dbReference>
<reference evidence="4" key="1">
    <citation type="submission" date="2023-08" db="EMBL/GenBank/DDBJ databases">
        <title>Rhodospirillaceae gen. nov., a novel taxon isolated from the Yangtze River Yuezi River estuary sludge.</title>
        <authorList>
            <person name="Ruan L."/>
        </authorList>
    </citation>
    <scope>NUCLEOTIDE SEQUENCE [LARGE SCALE GENOMIC DNA]</scope>
    <source>
        <strain evidence="4">R-7</strain>
    </source>
</reference>
<dbReference type="EMBL" id="JAUYVI010000004">
    <property type="protein sequence ID" value="MDQ7248678.1"/>
    <property type="molecule type" value="Genomic_DNA"/>
</dbReference>
<feature type="chain" id="PRO_5047296961" evidence="1">
    <location>
        <begin position="21"/>
        <end position="918"/>
    </location>
</feature>
<dbReference type="InterPro" id="IPR006315">
    <property type="entry name" value="OM_autotransptr_brl_dom"/>
</dbReference>
<name>A0ABU0YPG4_9PROT</name>
<dbReference type="RefSeq" id="WP_379956162.1">
    <property type="nucleotide sequence ID" value="NZ_JAUYVI010000004.1"/>
</dbReference>
<dbReference type="InterPro" id="IPR036709">
    <property type="entry name" value="Autotransporte_beta_dom_sf"/>
</dbReference>
<feature type="domain" description="Autotransporter" evidence="2">
    <location>
        <begin position="641"/>
        <end position="918"/>
    </location>
</feature>
<dbReference type="Proteomes" id="UP001230156">
    <property type="component" value="Unassembled WGS sequence"/>
</dbReference>
<dbReference type="SMART" id="SM00869">
    <property type="entry name" value="Autotransporter"/>
    <property type="match status" value="1"/>
</dbReference>
<organism evidence="3 4">
    <name type="scientific">Dongia sedimenti</name>
    <dbReference type="NCBI Taxonomy" id="3064282"/>
    <lineage>
        <taxon>Bacteria</taxon>
        <taxon>Pseudomonadati</taxon>
        <taxon>Pseudomonadota</taxon>
        <taxon>Alphaproteobacteria</taxon>
        <taxon>Rhodospirillales</taxon>
        <taxon>Dongiaceae</taxon>
        <taxon>Dongia</taxon>
    </lineage>
</organism>
<dbReference type="PROSITE" id="PS51208">
    <property type="entry name" value="AUTOTRANSPORTER"/>
    <property type="match status" value="1"/>
</dbReference>
<evidence type="ECO:0000256" key="1">
    <source>
        <dbReference type="SAM" id="SignalP"/>
    </source>
</evidence>
<evidence type="ECO:0000259" key="2">
    <source>
        <dbReference type="PROSITE" id="PS51208"/>
    </source>
</evidence>
<accession>A0ABU0YPG4</accession>
<protein>
    <submittedName>
        <fullName evidence="3">Autotransporter domain-containing protein</fullName>
    </submittedName>
</protein>
<proteinExistence type="predicted"/>
<sequence>MLFASAIATGMLLRIGAAQAEDVNIAASTNDGVNLDGFAGTTASIAPGVTVNNTNGNANCSSSTSVCASTKAWTLTNQGTIGPNPTGNGVRFTFGGALVNSGSVSNANISITGGTGAVTNQAGASITSTTNGINIATSGAQFIGTVSNAGTITGTGSGDLVALFGGGSVTNLATGTISANNSSNAVSISGGTTRTVTNSGTITNTGPSFATGILIQGAGATNTVTNNAGAQIDGGFNGIFTSSTAVLSLDNAGSITSTRGSAVEATLGGTLTNSGTIASTNSNGILTRNTAAAEVINSGTITGAVNAINFTNAGGGAVGATHTVRLRTGSVLNGNVLGGTATDNLILEGTGTESIAKFSNFETLSMTGSDWTLTNTGTFSTSAAVQSGMLHVNGTLTSPAVTMAVGGTLAGTGTIIGTVINNGNVAPGNSIGTLNITGPYTQAGGSTLTVEVDSGGASDLLAVTGAATIQPNATVSVLAAPGTYTVGTRSTILTASGGVTGTYDTLTDNAAFVDFALAYDANNVFLDVLTSSVAFASVAETPNQAAAGGAVDSLDAGNGVKTAVFGLTEAQAREAFDLLSGEIYASTKGLLFTQSESLRNALDDRLLQPGGAEATSVGTSQLTFSFAPGGASCTAASCAMNAAPVLTAWARALGSWGSADGDGNAGSARSETAGMLAGADATFDERWRIGIAAGYSHTGVDVDSRASTASIDSYHLAAYGGFYQGPFSAHLGATYSFHDIDTERHVEFPGFSERVDADAAARSAQAFGEIGYDIHLGAAMIQPTAGLSYVNIDSDHFDEGDGAAALRAGDESDDLLFSSIGFRAAMVTQAFNMPLRLHGMLGWRHAYGDTTLESRLEFSDGSSAFTVSGTPIARNAALIEAGADLDLTGNLTVGLSYAGQIAADSRENAVRADARLRF</sequence>
<keyword evidence="4" id="KW-1185">Reference proteome</keyword>
<evidence type="ECO:0000313" key="3">
    <source>
        <dbReference type="EMBL" id="MDQ7248678.1"/>
    </source>
</evidence>
<gene>
    <name evidence="3" type="ORF">Q8A70_13415</name>
</gene>
<keyword evidence="1" id="KW-0732">Signal</keyword>
<comment type="caution">
    <text evidence="3">The sequence shown here is derived from an EMBL/GenBank/DDBJ whole genome shotgun (WGS) entry which is preliminary data.</text>
</comment>
<feature type="signal peptide" evidence="1">
    <location>
        <begin position="1"/>
        <end position="20"/>
    </location>
</feature>
<dbReference type="SUPFAM" id="SSF103515">
    <property type="entry name" value="Autotransporter"/>
    <property type="match status" value="1"/>
</dbReference>
<dbReference type="SUPFAM" id="SSF51126">
    <property type="entry name" value="Pectin lyase-like"/>
    <property type="match status" value="1"/>
</dbReference>
<dbReference type="Pfam" id="PF03797">
    <property type="entry name" value="Autotransporter"/>
    <property type="match status" value="1"/>
</dbReference>
<evidence type="ECO:0000313" key="4">
    <source>
        <dbReference type="Proteomes" id="UP001230156"/>
    </source>
</evidence>
<dbReference type="InterPro" id="IPR005546">
    <property type="entry name" value="Autotransporte_beta"/>
</dbReference>
<dbReference type="InterPro" id="IPR011050">
    <property type="entry name" value="Pectin_lyase_fold/virulence"/>
</dbReference>
<dbReference type="NCBIfam" id="TIGR01414">
    <property type="entry name" value="autotrans_barl"/>
    <property type="match status" value="1"/>
</dbReference>